<dbReference type="Proteomes" id="UP000053780">
    <property type="component" value="Unassembled WGS sequence"/>
</dbReference>
<proteinExistence type="predicted"/>
<accession>T0LD69</accession>
<sequence>MKIILRVYYIYYTFASISKNDELNQLNKETKVSDNTEIAFMNFNEKKLESTSKDTSIKEELLMNYIIELSMNITNDNYYYIDTLLNIQNIVEFCNIQINNNINELIISDEFIYLFSFLEHDIINALKGLKFFNIGNEDINKIILKLDQWQSYQYKIPIFINALQELLNLDFKIDSYLNSKRCNYFISILYTCHKNVNLSNNSLNEKIQYKLKLLKKNINIHFELNEIFKFLINITNQISEKKIKNYFVYGLQNLFIYDTSTKVPRYFNILILLYTYKNEKQNYDVDWYNKLFYMLSFEKDRVKNHKFKKMIFKDILDNDIFFFFKLYIIMNSTDINLSLEYLRMLKNNEKQLKLLYNLIVLVNVVKCKFYGLCRQE</sequence>
<evidence type="ECO:0000313" key="1">
    <source>
        <dbReference type="EMBL" id="EQB62248.1"/>
    </source>
</evidence>
<dbReference type="VEuPathDB" id="MicrosporidiaDB:NAPIS_ORF00174"/>
<dbReference type="HOGENOM" id="CLU_050249_0_0_1"/>
<dbReference type="AlphaFoldDB" id="T0LD69"/>
<dbReference type="EMBL" id="KE646944">
    <property type="protein sequence ID" value="EQB62248.1"/>
    <property type="molecule type" value="Genomic_DNA"/>
</dbReference>
<protein>
    <submittedName>
        <fullName evidence="1">Uncharacterized protein</fullName>
    </submittedName>
</protein>
<gene>
    <name evidence="1" type="ORF">NAPIS_ORF00174</name>
</gene>
<keyword evidence="2" id="KW-1185">Reference proteome</keyword>
<organism evidence="1 2">
    <name type="scientific">Vairimorpha apis BRL 01</name>
    <dbReference type="NCBI Taxonomy" id="1037528"/>
    <lineage>
        <taxon>Eukaryota</taxon>
        <taxon>Fungi</taxon>
        <taxon>Fungi incertae sedis</taxon>
        <taxon>Microsporidia</taxon>
        <taxon>Nosematidae</taxon>
        <taxon>Vairimorpha</taxon>
    </lineage>
</organism>
<reference evidence="1 2" key="1">
    <citation type="journal article" date="2013" name="BMC Genomics">
        <title>Genome sequencing and comparative genomics of honey bee microsporidia, Nosema apis reveal novel insights into host-parasite interactions.</title>
        <authorList>
            <person name="Chen Yp."/>
            <person name="Pettis J.S."/>
            <person name="Zhao Y."/>
            <person name="Liu X."/>
            <person name="Tallon L.J."/>
            <person name="Sadzewicz L.D."/>
            <person name="Li R."/>
            <person name="Zheng H."/>
            <person name="Huang S."/>
            <person name="Zhang X."/>
            <person name="Hamilton M.C."/>
            <person name="Pernal S.F."/>
            <person name="Melathopoulos A.P."/>
            <person name="Yan X."/>
            <person name="Evans J.D."/>
        </authorList>
    </citation>
    <scope>NUCLEOTIDE SEQUENCE [LARGE SCALE GENOMIC DNA]</scope>
    <source>
        <strain evidence="1 2">BRL 01</strain>
    </source>
</reference>
<evidence type="ECO:0000313" key="2">
    <source>
        <dbReference type="Proteomes" id="UP000053780"/>
    </source>
</evidence>
<name>T0LD69_9MICR</name>